<organism evidence="2">
    <name type="scientific">uncultured Alphaproteobacteria bacterium</name>
    <dbReference type="NCBI Taxonomy" id="91750"/>
    <lineage>
        <taxon>Bacteria</taxon>
        <taxon>Pseudomonadati</taxon>
        <taxon>Pseudomonadota</taxon>
        <taxon>Alphaproteobacteria</taxon>
        <taxon>environmental samples</taxon>
    </lineage>
</organism>
<reference evidence="2" key="1">
    <citation type="submission" date="2016-04" db="EMBL/GenBank/DDBJ databases">
        <authorList>
            <person name="Evans L.H."/>
            <person name="Alamgir A."/>
            <person name="Owens N."/>
            <person name="Weber N.D."/>
            <person name="Virtaneva K."/>
            <person name="Barbian K."/>
            <person name="Babar A."/>
            <person name="Rosenke K."/>
        </authorList>
    </citation>
    <scope>NUCLEOTIDE SEQUENCE</scope>
    <source>
        <strain evidence="2">86</strain>
    </source>
</reference>
<feature type="transmembrane region" description="Helical" evidence="1">
    <location>
        <begin position="326"/>
        <end position="345"/>
    </location>
</feature>
<feature type="transmembrane region" description="Helical" evidence="1">
    <location>
        <begin position="357"/>
        <end position="375"/>
    </location>
</feature>
<feature type="transmembrane region" description="Helical" evidence="1">
    <location>
        <begin position="261"/>
        <end position="280"/>
    </location>
</feature>
<feature type="transmembrane region" description="Helical" evidence="1">
    <location>
        <begin position="114"/>
        <end position="133"/>
    </location>
</feature>
<evidence type="ECO:0000256" key="1">
    <source>
        <dbReference type="SAM" id="Phobius"/>
    </source>
</evidence>
<protein>
    <recommendedName>
        <fullName evidence="3">DUF4153 domain-containing protein</fullName>
    </recommendedName>
</protein>
<feature type="transmembrane region" description="Helical" evidence="1">
    <location>
        <begin position="74"/>
        <end position="94"/>
    </location>
</feature>
<proteinExistence type="predicted"/>
<feature type="transmembrane region" description="Helical" evidence="1">
    <location>
        <begin position="15"/>
        <end position="36"/>
    </location>
</feature>
<evidence type="ECO:0000313" key="2">
    <source>
        <dbReference type="EMBL" id="SBW06578.1"/>
    </source>
</evidence>
<feature type="transmembrane region" description="Helical" evidence="1">
    <location>
        <begin position="222"/>
        <end position="249"/>
    </location>
</feature>
<accession>A0A212K4N2</accession>
<dbReference type="EMBL" id="FLUO01000001">
    <property type="protein sequence ID" value="SBW06578.1"/>
    <property type="molecule type" value="Genomic_DNA"/>
</dbReference>
<feature type="transmembrane region" description="Helical" evidence="1">
    <location>
        <begin position="292"/>
        <end position="314"/>
    </location>
</feature>
<keyword evidence="1" id="KW-0812">Transmembrane</keyword>
<feature type="transmembrane region" description="Helical" evidence="1">
    <location>
        <begin position="193"/>
        <end position="210"/>
    </location>
</feature>
<keyword evidence="1" id="KW-1133">Transmembrane helix</keyword>
<evidence type="ECO:0008006" key="3">
    <source>
        <dbReference type="Google" id="ProtNLM"/>
    </source>
</evidence>
<sequence>MNADDELRTLKTRGAGYAGLALAQGIGLCLLSAAAAESPTWPATVPTLFRPLALLCTFLPPLAMLALPRLPRRVAFAWLAAAALATAAVGVHAATRGTVPHWPSESSVWPRPGVWFALGAALFAAQALAVPALRARRFRPAYAEVFETATRTLLQLGLTAAFVGAFWLVLFAGAALLKLVQIEFLEQLLQRRWFSYPAGTLAFAAGLLLLDARPALIAGVRSVLLGLFSWLLPVAALVVAIFLIGLPFVSLADLWKSRMSASLLLGMAAALAAFLNCACQDGEAPPRGVRGLAVRVAAFEILPLVGLAAWGLSVRVGQYGWSAERIEGAATIGIAAVPGAGYLLAATARGAWSKRLAATNLAALAAFVAAMLALLTPVADPARLMVADQSARLQRGAVPPDRFDYTALKFDGARWGRAALEGLAADAAAPAAARQGAQAALAQTLRFQPQPKLSGRDDFRRVVEILPNGRTAPDPLIDAILATRINDGPTCPPRADRRHCQLIFVRFAADRPDSAVFYDGGRASVFDPVTGGGWRLLGKLVGGEYCDEVRRALAAGGFAPEPPVLPNLRVGDRVLSVLPDTPRRACE</sequence>
<feature type="transmembrane region" description="Helical" evidence="1">
    <location>
        <begin position="48"/>
        <end position="67"/>
    </location>
</feature>
<name>A0A212K4N2_9PROT</name>
<dbReference type="AlphaFoldDB" id="A0A212K4N2"/>
<keyword evidence="1" id="KW-0472">Membrane</keyword>
<gene>
    <name evidence="2" type="ORF">KL86APRO_12124</name>
</gene>
<feature type="transmembrane region" description="Helical" evidence="1">
    <location>
        <begin position="153"/>
        <end position="173"/>
    </location>
</feature>